<dbReference type="RefSeq" id="XP_008455812.1">
    <property type="nucleotide sequence ID" value="XM_008457590.2"/>
</dbReference>
<dbReference type="KEGG" id="cmo:103495911"/>
<reference evidence="14" key="1">
    <citation type="submission" date="2023-03" db="UniProtKB">
        <authorList>
            <consortium name="EnsemblPlants"/>
        </authorList>
    </citation>
    <scope>IDENTIFICATION</scope>
</reference>
<evidence type="ECO:0000256" key="13">
    <source>
        <dbReference type="SAM" id="SignalP"/>
    </source>
</evidence>
<evidence type="ECO:0000256" key="4">
    <source>
        <dbReference type="ARBA" id="ARBA00022692"/>
    </source>
</evidence>
<evidence type="ECO:0000256" key="5">
    <source>
        <dbReference type="ARBA" id="ARBA00022723"/>
    </source>
</evidence>
<dbReference type="GO" id="GO:0016705">
    <property type="term" value="F:oxidoreductase activity, acting on paired donors, with incorporation or reduction of molecular oxygen"/>
    <property type="evidence" value="ECO:0007669"/>
    <property type="project" value="InterPro"/>
</dbReference>
<evidence type="ECO:0000256" key="10">
    <source>
        <dbReference type="ARBA" id="ARBA00023136"/>
    </source>
</evidence>
<dbReference type="InterPro" id="IPR036396">
    <property type="entry name" value="Cyt_P450_sf"/>
</dbReference>
<keyword evidence="13" id="KW-0732">Signal</keyword>
<dbReference type="OrthoDB" id="1055148at2759"/>
<keyword evidence="15" id="KW-1185">Reference proteome</keyword>
<keyword evidence="9 12" id="KW-0503">Monooxygenase</keyword>
<dbReference type="GO" id="GO:0020037">
    <property type="term" value="F:heme binding"/>
    <property type="evidence" value="ECO:0007669"/>
    <property type="project" value="InterPro"/>
</dbReference>
<dbReference type="InterPro" id="IPR017972">
    <property type="entry name" value="Cyt_P450_CS"/>
</dbReference>
<dbReference type="PANTHER" id="PTHR47947">
    <property type="entry name" value="CYTOCHROME P450 82C3-RELATED"/>
    <property type="match status" value="1"/>
</dbReference>
<dbReference type="CDD" id="cd20653">
    <property type="entry name" value="CYP81"/>
    <property type="match status" value="1"/>
</dbReference>
<dbReference type="GO" id="GO:0016020">
    <property type="term" value="C:membrane"/>
    <property type="evidence" value="ECO:0007669"/>
    <property type="project" value="UniProtKB-SubCell"/>
</dbReference>
<dbReference type="EnsemblPlants" id="MELO3C019206.2.1">
    <property type="protein sequence ID" value="MELO3C019206.2.1"/>
    <property type="gene ID" value="MELO3C019206.2"/>
</dbReference>
<dbReference type="InterPro" id="IPR002401">
    <property type="entry name" value="Cyt_P450_E_grp-I"/>
</dbReference>
<evidence type="ECO:0000313" key="16">
    <source>
        <dbReference type="RefSeq" id="XP_008455812.1"/>
    </source>
</evidence>
<dbReference type="PANTHER" id="PTHR47947:SF62">
    <property type="entry name" value="CYTOCHROME P450, FAMILY 81, SUBFAMILY D, POLYPEPTIDE 5"/>
    <property type="match status" value="1"/>
</dbReference>
<proteinExistence type="inferred from homology"/>
<comment type="subcellular location">
    <subcellularLocation>
        <location evidence="1">Membrane</location>
        <topology evidence="1">Single-pass membrane protein</topology>
    </subcellularLocation>
</comment>
<dbReference type="PRINTS" id="PR00463">
    <property type="entry name" value="EP450I"/>
</dbReference>
<evidence type="ECO:0000256" key="7">
    <source>
        <dbReference type="ARBA" id="ARBA00023002"/>
    </source>
</evidence>
<name>A0A1S3C1R2_CUCME</name>
<evidence type="ECO:0000256" key="3">
    <source>
        <dbReference type="ARBA" id="ARBA00022617"/>
    </source>
</evidence>
<evidence type="ECO:0000256" key="8">
    <source>
        <dbReference type="ARBA" id="ARBA00023004"/>
    </source>
</evidence>
<comment type="similarity">
    <text evidence="2 12">Belongs to the cytochrome P450 family.</text>
</comment>
<dbReference type="AlphaFoldDB" id="A0A1S3C1R2"/>
<comment type="cofactor">
    <cofactor evidence="11">
        <name>heme</name>
        <dbReference type="ChEBI" id="CHEBI:30413"/>
    </cofactor>
</comment>
<dbReference type="Gene3D" id="1.10.630.10">
    <property type="entry name" value="Cytochrome P450"/>
    <property type="match status" value="1"/>
</dbReference>
<evidence type="ECO:0000256" key="12">
    <source>
        <dbReference type="RuleBase" id="RU000461"/>
    </source>
</evidence>
<keyword evidence="8 11" id="KW-0408">Iron</keyword>
<dbReference type="PRINTS" id="PR00385">
    <property type="entry name" value="P450"/>
</dbReference>
<keyword evidence="5 11" id="KW-0479">Metal-binding</keyword>
<dbReference type="Gramene" id="MELO3C019206.2.1">
    <property type="protein sequence ID" value="MELO3C019206.2.1"/>
    <property type="gene ID" value="MELO3C019206.2"/>
</dbReference>
<dbReference type="PROSITE" id="PS00086">
    <property type="entry name" value="CYTOCHROME_P450"/>
    <property type="match status" value="1"/>
</dbReference>
<evidence type="ECO:0000256" key="9">
    <source>
        <dbReference type="ARBA" id="ARBA00023033"/>
    </source>
</evidence>
<feature type="binding site" description="axial binding residue" evidence="11">
    <location>
        <position position="433"/>
    </location>
    <ligand>
        <name>heme</name>
        <dbReference type="ChEBI" id="CHEBI:30413"/>
    </ligand>
    <ligandPart>
        <name>Fe</name>
        <dbReference type="ChEBI" id="CHEBI:18248"/>
    </ligandPart>
</feature>
<dbReference type="GO" id="GO:0004497">
    <property type="term" value="F:monooxygenase activity"/>
    <property type="evidence" value="ECO:0007669"/>
    <property type="project" value="UniProtKB-KW"/>
</dbReference>
<dbReference type="GeneID" id="103495911"/>
<sequence>MDFLSAFFLLFLSFLLLQQLRTRRRNLPPSPPSFPIIGHLHLLQRPTHRNFQNIAAKYGPIFSLRFGSRLAVIVSSLQIAQECFTKHDLIFANRPRLLSGKYFGYSWTTMTTASYGDHWRNLRRLAAMEIFSPTRLNASLAFRKDEIRRLLVKLHSESFAKVELTPMFSELSFNIVMRVVAGKRYYGEKVSDEAEAREFRELMDEVSRQGGTSQWVDFMPILKWIGFGAYEKILTKSAIWADRFVQELIEEHRNKKVLGREEQSSLLHRLLELQLSQPEYYTDQIIKGLVLVLLRAGIDTSSVTLDWAMTELLNHPEVLAKAKAEIDTKIGQDRPVEESDIANLNYLQAIISETFRLHPPAPMLLTHYSSDDCCVAGYNIPRGTMLLVNASAIHRDPKLWDDPTSFRPERFLGAGNELQTNKLIPFGIGRRACPGEIMGLRVVGLTLGLLIQCYEWKKVGYENVDTTEYGGITILKVKPVETMCKPCPVMVKVLSNGLD</sequence>
<feature type="chain" id="PRO_5044565472" evidence="13">
    <location>
        <begin position="23"/>
        <end position="499"/>
    </location>
</feature>
<dbReference type="SMR" id="A0A1S3C1R2"/>
<evidence type="ECO:0000256" key="6">
    <source>
        <dbReference type="ARBA" id="ARBA00022989"/>
    </source>
</evidence>
<keyword evidence="4" id="KW-0812">Transmembrane</keyword>
<accession>A0A1S3C1R2</accession>
<evidence type="ECO:0000313" key="15">
    <source>
        <dbReference type="Proteomes" id="UP001652600"/>
    </source>
</evidence>
<dbReference type="Pfam" id="PF00067">
    <property type="entry name" value="p450"/>
    <property type="match status" value="1"/>
</dbReference>
<dbReference type="eggNOG" id="KOG0156">
    <property type="taxonomic scope" value="Eukaryota"/>
</dbReference>
<keyword evidence="6" id="KW-1133">Transmembrane helix</keyword>
<evidence type="ECO:0000256" key="2">
    <source>
        <dbReference type="ARBA" id="ARBA00010617"/>
    </source>
</evidence>
<dbReference type="InParanoid" id="A0A1S3C1R2"/>
<dbReference type="InterPro" id="IPR001128">
    <property type="entry name" value="Cyt_P450"/>
</dbReference>
<dbReference type="SUPFAM" id="SSF48264">
    <property type="entry name" value="Cytochrome P450"/>
    <property type="match status" value="1"/>
</dbReference>
<keyword evidence="10" id="KW-0472">Membrane</keyword>
<feature type="signal peptide" evidence="13">
    <location>
        <begin position="1"/>
        <end position="22"/>
    </location>
</feature>
<dbReference type="FunFam" id="1.10.630.10:FF:000023">
    <property type="entry name" value="Cytochrome P450 family protein"/>
    <property type="match status" value="1"/>
</dbReference>
<organism evidence="15 16">
    <name type="scientific">Cucumis melo</name>
    <name type="common">Muskmelon</name>
    <dbReference type="NCBI Taxonomy" id="3656"/>
    <lineage>
        <taxon>Eukaryota</taxon>
        <taxon>Viridiplantae</taxon>
        <taxon>Streptophyta</taxon>
        <taxon>Embryophyta</taxon>
        <taxon>Tracheophyta</taxon>
        <taxon>Spermatophyta</taxon>
        <taxon>Magnoliopsida</taxon>
        <taxon>eudicotyledons</taxon>
        <taxon>Gunneridae</taxon>
        <taxon>Pentapetalae</taxon>
        <taxon>rosids</taxon>
        <taxon>fabids</taxon>
        <taxon>Cucurbitales</taxon>
        <taxon>Cucurbitaceae</taxon>
        <taxon>Benincaseae</taxon>
        <taxon>Cucumis</taxon>
    </lineage>
</organism>
<evidence type="ECO:0000256" key="11">
    <source>
        <dbReference type="PIRSR" id="PIRSR602401-1"/>
    </source>
</evidence>
<gene>
    <name evidence="16" type="primary">LOC103495911</name>
    <name evidence="14" type="synonym">103495911</name>
</gene>
<keyword evidence="7 12" id="KW-0560">Oxidoreductase</keyword>
<protein>
    <submittedName>
        <fullName evidence="16">Cytochrome P450 81E8-like</fullName>
    </submittedName>
</protein>
<dbReference type="InterPro" id="IPR050651">
    <property type="entry name" value="Plant_Cytochrome_P450_Monoox"/>
</dbReference>
<dbReference type="Proteomes" id="UP001652600">
    <property type="component" value="Chromosome 11"/>
</dbReference>
<keyword evidence="3 11" id="KW-0349">Heme</keyword>
<reference evidence="16" key="2">
    <citation type="submission" date="2025-04" db="UniProtKB">
        <authorList>
            <consortium name="RefSeq"/>
        </authorList>
    </citation>
    <scope>IDENTIFICATION</scope>
</reference>
<evidence type="ECO:0000313" key="14">
    <source>
        <dbReference type="EnsemblPlants" id="MELO3C019206.2.1"/>
    </source>
</evidence>
<dbReference type="GO" id="GO:0005506">
    <property type="term" value="F:iron ion binding"/>
    <property type="evidence" value="ECO:0007669"/>
    <property type="project" value="InterPro"/>
</dbReference>
<evidence type="ECO:0000256" key="1">
    <source>
        <dbReference type="ARBA" id="ARBA00004167"/>
    </source>
</evidence>